<feature type="region of interest" description="Disordered" evidence="6">
    <location>
        <begin position="131"/>
        <end position="186"/>
    </location>
</feature>
<proteinExistence type="predicted"/>
<evidence type="ECO:0000256" key="3">
    <source>
        <dbReference type="ARBA" id="ARBA00022679"/>
    </source>
</evidence>
<comment type="caution">
    <text evidence="9">The sequence shown here is derived from an EMBL/GenBank/DDBJ whole genome shotgun (WGS) entry which is preliminary data.</text>
</comment>
<dbReference type="PROSITE" id="PS50110">
    <property type="entry name" value="RESPONSE_REGULATORY"/>
    <property type="match status" value="1"/>
</dbReference>
<dbReference type="AlphaFoldDB" id="A0A5A8D1X0"/>
<dbReference type="InterPro" id="IPR011006">
    <property type="entry name" value="CheY-like_superfamily"/>
</dbReference>
<evidence type="ECO:0000256" key="2">
    <source>
        <dbReference type="ARBA" id="ARBA00012438"/>
    </source>
</evidence>
<evidence type="ECO:0000313" key="9">
    <source>
        <dbReference type="EMBL" id="KAA0157961.1"/>
    </source>
</evidence>
<keyword evidence="3" id="KW-0808">Transferase</keyword>
<reference evidence="9 10" key="1">
    <citation type="submission" date="2019-07" db="EMBL/GenBank/DDBJ databases">
        <title>Genomes of Cafeteria roenbergensis.</title>
        <authorList>
            <person name="Fischer M.G."/>
            <person name="Hackl T."/>
            <person name="Roman M."/>
        </authorList>
    </citation>
    <scope>NUCLEOTIDE SEQUENCE [LARGE SCALE GENOMIC DNA]</scope>
    <source>
        <strain evidence="9 10">Cflag</strain>
    </source>
</reference>
<evidence type="ECO:0000256" key="1">
    <source>
        <dbReference type="ARBA" id="ARBA00000085"/>
    </source>
</evidence>
<organism evidence="9 10">
    <name type="scientific">Cafeteria roenbergensis</name>
    <name type="common">Marine flagellate</name>
    <dbReference type="NCBI Taxonomy" id="33653"/>
    <lineage>
        <taxon>Eukaryota</taxon>
        <taxon>Sar</taxon>
        <taxon>Stramenopiles</taxon>
        <taxon>Bigyra</taxon>
        <taxon>Opalozoa</taxon>
        <taxon>Bicosoecida</taxon>
        <taxon>Cafeteriaceae</taxon>
        <taxon>Cafeteria</taxon>
    </lineage>
</organism>
<accession>A0A5A8D1X0</accession>
<evidence type="ECO:0000256" key="7">
    <source>
        <dbReference type="SAM" id="SignalP"/>
    </source>
</evidence>
<name>A0A5A8D1X0_CAFRO</name>
<evidence type="ECO:0000256" key="4">
    <source>
        <dbReference type="ARBA" id="ARBA00022777"/>
    </source>
</evidence>
<feature type="domain" description="Response regulatory" evidence="8">
    <location>
        <begin position="397"/>
        <end position="551"/>
    </location>
</feature>
<evidence type="ECO:0000259" key="8">
    <source>
        <dbReference type="PROSITE" id="PS50110"/>
    </source>
</evidence>
<dbReference type="EMBL" id="VLTM01000073">
    <property type="protein sequence ID" value="KAA0157961.1"/>
    <property type="molecule type" value="Genomic_DNA"/>
</dbReference>
<dbReference type="GO" id="GO:0000160">
    <property type="term" value="P:phosphorelay signal transduction system"/>
    <property type="evidence" value="ECO:0007669"/>
    <property type="project" value="InterPro"/>
</dbReference>
<dbReference type="PANTHER" id="PTHR43047">
    <property type="entry name" value="TWO-COMPONENT HISTIDINE PROTEIN KINASE"/>
    <property type="match status" value="1"/>
</dbReference>
<keyword evidence="5" id="KW-0597">Phosphoprotein</keyword>
<evidence type="ECO:0000313" key="10">
    <source>
        <dbReference type="Proteomes" id="UP000325113"/>
    </source>
</evidence>
<evidence type="ECO:0000256" key="6">
    <source>
        <dbReference type="SAM" id="MobiDB-lite"/>
    </source>
</evidence>
<evidence type="ECO:0000256" key="5">
    <source>
        <dbReference type="PROSITE-ProRule" id="PRU00169"/>
    </source>
</evidence>
<protein>
    <recommendedName>
        <fullName evidence="2">histidine kinase</fullName>
        <ecNumber evidence="2">2.7.13.3</ecNumber>
    </recommendedName>
</protein>
<sequence>MTIGFLTFVVSVSARSDGCAAWHEQLATDDPDHTWPSGLNLSIPGPERNRATDAARLTLLFTIFTTHNGFFLAVSLLLDLQTTLAESRAETVRTQAAALVRALTYVNHHARGPLNAAVLCMTLLEMDNASVAQEQPREPAARVPSANTAPNTADGAHSSECPSTRGQGDAFSSRCSGVHRSGSIGKDATSKRMIDGVLVPTVEATLRDLHIALESSKQELDDLLLWQRLSLRKTTTLRSWGTMGSSWEERLSRHFASHRRAAALTLDAAVAMVAIGTYAAAARSSRFKPGRVCVSVSVSTGRGAMAGLQWPQPLAPRRGMRGSERGALCVEVRFTGQGYSAAELEGDPFDPFGRLRHGDDSLSVGPTGLRLAVVRGVAVSLGGEAGLGSGGAESGAHVWLRVPVAVVRRSSEAWYDHWHARVAALVARRSGAATRTFADGAQLVAAVEAAMDAGEAERGPVGAPPGSGSLWELPDGVLVDGHMPVMGGVEAIRAIVSLGEARAPWWRPRLWLVTGEATPRVESEASRAGADGVLCKPVTGALVVSSLLSQAP</sequence>
<comment type="catalytic activity">
    <reaction evidence="1">
        <text>ATP + protein L-histidine = ADP + protein N-phospho-L-histidine.</text>
        <dbReference type="EC" id="2.7.13.3"/>
    </reaction>
</comment>
<dbReference type="EC" id="2.7.13.3" evidence="2"/>
<keyword evidence="7" id="KW-0732">Signal</keyword>
<feature type="chain" id="PRO_5022992535" description="histidine kinase" evidence="7">
    <location>
        <begin position="22"/>
        <end position="552"/>
    </location>
</feature>
<dbReference type="Gene3D" id="3.30.565.10">
    <property type="entry name" value="Histidine kinase-like ATPase, C-terminal domain"/>
    <property type="match status" value="1"/>
</dbReference>
<feature type="signal peptide" evidence="7">
    <location>
        <begin position="1"/>
        <end position="21"/>
    </location>
</feature>
<keyword evidence="4" id="KW-0418">Kinase</keyword>
<dbReference type="InterPro" id="IPR001789">
    <property type="entry name" value="Sig_transdc_resp-reg_receiver"/>
</dbReference>
<dbReference type="InterPro" id="IPR036890">
    <property type="entry name" value="HATPase_C_sf"/>
</dbReference>
<dbReference type="GO" id="GO:0004673">
    <property type="term" value="F:protein histidine kinase activity"/>
    <property type="evidence" value="ECO:0007669"/>
    <property type="project" value="UniProtKB-EC"/>
</dbReference>
<dbReference type="Gene3D" id="3.40.50.2300">
    <property type="match status" value="1"/>
</dbReference>
<feature type="modified residue" description="4-aspartylphosphate" evidence="5">
    <location>
        <position position="480"/>
    </location>
</feature>
<dbReference type="Proteomes" id="UP000325113">
    <property type="component" value="Unassembled WGS sequence"/>
</dbReference>
<gene>
    <name evidence="9" type="ORF">FNF31_05601</name>
</gene>
<dbReference type="SUPFAM" id="SSF52172">
    <property type="entry name" value="CheY-like"/>
    <property type="match status" value="1"/>
</dbReference>